<dbReference type="SUPFAM" id="SSF51182">
    <property type="entry name" value="RmlC-like cupins"/>
    <property type="match status" value="1"/>
</dbReference>
<dbReference type="InterPro" id="IPR014710">
    <property type="entry name" value="RmlC-like_jellyroll"/>
</dbReference>
<reference evidence="2 3" key="1">
    <citation type="journal article" date="2016" name="Nat. Commun.">
        <title>Thousands of microbial genomes shed light on interconnected biogeochemical processes in an aquifer system.</title>
        <authorList>
            <person name="Anantharaman K."/>
            <person name="Brown C.T."/>
            <person name="Hug L.A."/>
            <person name="Sharon I."/>
            <person name="Castelle C.J."/>
            <person name="Probst A.J."/>
            <person name="Thomas B.C."/>
            <person name="Singh A."/>
            <person name="Wilkins M.J."/>
            <person name="Karaoz U."/>
            <person name="Brodie E.L."/>
            <person name="Williams K.H."/>
            <person name="Hubbard S.S."/>
            <person name="Banfield J.F."/>
        </authorList>
    </citation>
    <scope>NUCLEOTIDE SEQUENCE [LARGE SCALE GENOMIC DNA]</scope>
</reference>
<comment type="caution">
    <text evidence="2">The sequence shown here is derived from an EMBL/GenBank/DDBJ whole genome shotgun (WGS) entry which is preliminary data.</text>
</comment>
<dbReference type="PANTHER" id="PTHR46390:SF1">
    <property type="entry name" value="MANNOSE-1-PHOSPHATE GUANYLYLTRANSFERASE"/>
    <property type="match status" value="1"/>
</dbReference>
<dbReference type="GO" id="GO:0016853">
    <property type="term" value="F:isomerase activity"/>
    <property type="evidence" value="ECO:0007669"/>
    <property type="project" value="UniProtKB-KW"/>
</dbReference>
<dbReference type="AlphaFoldDB" id="A0A1G2MKP8"/>
<organism evidence="2 3">
    <name type="scientific">Candidatus Taylorbacteria bacterium RIFCSPHIGHO2_02_FULL_43_32b</name>
    <dbReference type="NCBI Taxonomy" id="1802306"/>
    <lineage>
        <taxon>Bacteria</taxon>
        <taxon>Candidatus Tayloriibacteriota</taxon>
    </lineage>
</organism>
<dbReference type="Gene3D" id="2.60.120.10">
    <property type="entry name" value="Jelly Rolls"/>
    <property type="match status" value="1"/>
</dbReference>
<evidence type="ECO:0000259" key="1">
    <source>
        <dbReference type="Pfam" id="PF01050"/>
    </source>
</evidence>
<dbReference type="EMBL" id="MHRK01000030">
    <property type="protein sequence ID" value="OHA23562.1"/>
    <property type="molecule type" value="Genomic_DNA"/>
</dbReference>
<proteinExistence type="predicted"/>
<gene>
    <name evidence="2" type="ORF">A3C72_04210</name>
</gene>
<evidence type="ECO:0000313" key="2">
    <source>
        <dbReference type="EMBL" id="OHA23562.1"/>
    </source>
</evidence>
<dbReference type="Proteomes" id="UP000177130">
    <property type="component" value="Unassembled WGS sequence"/>
</dbReference>
<sequence>MQNTSPYREERPWGRFERFTHNETSTIKILTIDPGEELSFQYHNKREEFWRVLSGDGIIEIGDDKLQAEVGRDYFVKKGAKHRIIGGRVPLSVLEIAFGDFDENDIVRLSDKYQRIK</sequence>
<dbReference type="GO" id="GO:0004475">
    <property type="term" value="F:mannose-1-phosphate guanylyltransferase (GTP) activity"/>
    <property type="evidence" value="ECO:0007669"/>
    <property type="project" value="TreeGrafter"/>
</dbReference>
<dbReference type="GO" id="GO:0009298">
    <property type="term" value="P:GDP-mannose biosynthetic process"/>
    <property type="evidence" value="ECO:0007669"/>
    <property type="project" value="TreeGrafter"/>
</dbReference>
<dbReference type="PANTHER" id="PTHR46390">
    <property type="entry name" value="MANNOSE-1-PHOSPHATE GUANYLYLTRANSFERASE"/>
    <property type="match status" value="1"/>
</dbReference>
<evidence type="ECO:0000313" key="3">
    <source>
        <dbReference type="Proteomes" id="UP000177130"/>
    </source>
</evidence>
<protein>
    <submittedName>
        <fullName evidence="2">Mannose-6-phosphate isomerase</fullName>
    </submittedName>
</protein>
<dbReference type="InterPro" id="IPR051161">
    <property type="entry name" value="Mannose-6P_isomerase_type2"/>
</dbReference>
<dbReference type="Pfam" id="PF01050">
    <property type="entry name" value="MannoseP_isomer"/>
    <property type="match status" value="1"/>
</dbReference>
<keyword evidence="2" id="KW-0413">Isomerase</keyword>
<accession>A0A1G2MKP8</accession>
<dbReference type="STRING" id="1802306.A3C72_04210"/>
<dbReference type="GO" id="GO:0005976">
    <property type="term" value="P:polysaccharide metabolic process"/>
    <property type="evidence" value="ECO:0007669"/>
    <property type="project" value="InterPro"/>
</dbReference>
<dbReference type="InterPro" id="IPR001538">
    <property type="entry name" value="Man6P_isomerase-2_C"/>
</dbReference>
<feature type="domain" description="Mannose-6-phosphate isomerase type II C-terminal" evidence="1">
    <location>
        <begin position="10"/>
        <end position="111"/>
    </location>
</feature>
<name>A0A1G2MKP8_9BACT</name>
<dbReference type="InterPro" id="IPR011051">
    <property type="entry name" value="RmlC_Cupin_sf"/>
</dbReference>
<dbReference type="CDD" id="cd02213">
    <property type="entry name" value="cupin_PMI_typeII_C"/>
    <property type="match status" value="1"/>
</dbReference>